<evidence type="ECO:0000313" key="5">
    <source>
        <dbReference type="Proteomes" id="UP000015453"/>
    </source>
</evidence>
<feature type="region of interest" description="Disordered" evidence="2">
    <location>
        <begin position="56"/>
        <end position="76"/>
    </location>
</feature>
<sequence length="251" mass="29176">MAILPDELWRRIMEIGVEKNIVDYRSLCCLCIVSRRFRSLSDDDSLWMSLLLSDFPSSSSDRTSIGDTTRTSDSNAHGKIKNVYKIRYEKDRGQKRLIRRRAVLRIESEIAEHLRKIQELEHQSSGEKQKMNNAASELRSLRKIRQASVALNVWQPEIIRDRQKRMVEQSNVPVESRVNALEMELKLCKQLISGLDRSLQAERRRLQVMQDQLASVMYHPLQDFGYSNAEQIKSNTRTTSKKLKATTKVNQ</sequence>
<protein>
    <submittedName>
        <fullName evidence="4">F-box family protein</fullName>
    </submittedName>
</protein>
<organism evidence="4 5">
    <name type="scientific">Genlisea aurea</name>
    <dbReference type="NCBI Taxonomy" id="192259"/>
    <lineage>
        <taxon>Eukaryota</taxon>
        <taxon>Viridiplantae</taxon>
        <taxon>Streptophyta</taxon>
        <taxon>Embryophyta</taxon>
        <taxon>Tracheophyta</taxon>
        <taxon>Spermatophyta</taxon>
        <taxon>Magnoliopsida</taxon>
        <taxon>eudicotyledons</taxon>
        <taxon>Gunneridae</taxon>
        <taxon>Pentapetalae</taxon>
        <taxon>asterids</taxon>
        <taxon>lamiids</taxon>
        <taxon>Lamiales</taxon>
        <taxon>Lentibulariaceae</taxon>
        <taxon>Genlisea</taxon>
    </lineage>
</organism>
<evidence type="ECO:0000256" key="2">
    <source>
        <dbReference type="SAM" id="MobiDB-lite"/>
    </source>
</evidence>
<accession>S8ECA5</accession>
<dbReference type="Gene3D" id="1.20.1280.50">
    <property type="match status" value="1"/>
</dbReference>
<evidence type="ECO:0000313" key="4">
    <source>
        <dbReference type="EMBL" id="EPS73578.1"/>
    </source>
</evidence>
<keyword evidence="5" id="KW-1185">Reference proteome</keyword>
<evidence type="ECO:0000259" key="3">
    <source>
        <dbReference type="PROSITE" id="PS50181"/>
    </source>
</evidence>
<dbReference type="Pfam" id="PF12937">
    <property type="entry name" value="F-box-like"/>
    <property type="match status" value="1"/>
</dbReference>
<evidence type="ECO:0000256" key="1">
    <source>
        <dbReference type="SAM" id="Coils"/>
    </source>
</evidence>
<feature type="coiled-coil region" evidence="1">
    <location>
        <begin position="103"/>
        <end position="137"/>
    </location>
</feature>
<keyword evidence="1" id="KW-0175">Coiled coil</keyword>
<dbReference type="SUPFAM" id="SSF57997">
    <property type="entry name" value="Tropomyosin"/>
    <property type="match status" value="1"/>
</dbReference>
<comment type="caution">
    <text evidence="4">The sequence shown here is derived from an EMBL/GenBank/DDBJ whole genome shotgun (WGS) entry which is preliminary data.</text>
</comment>
<dbReference type="InterPro" id="IPR001810">
    <property type="entry name" value="F-box_dom"/>
</dbReference>
<dbReference type="PROSITE" id="PS50181">
    <property type="entry name" value="FBOX"/>
    <property type="match status" value="1"/>
</dbReference>
<reference evidence="4 5" key="1">
    <citation type="journal article" date="2013" name="BMC Genomics">
        <title>The miniature genome of a carnivorous plant Genlisea aurea contains a low number of genes and short non-coding sequences.</title>
        <authorList>
            <person name="Leushkin E.V."/>
            <person name="Sutormin R.A."/>
            <person name="Nabieva E.R."/>
            <person name="Penin A.A."/>
            <person name="Kondrashov A.S."/>
            <person name="Logacheva M.D."/>
        </authorList>
    </citation>
    <scope>NUCLEOTIDE SEQUENCE [LARGE SCALE GENOMIC DNA]</scope>
</reference>
<dbReference type="Proteomes" id="UP000015453">
    <property type="component" value="Unassembled WGS sequence"/>
</dbReference>
<dbReference type="EMBL" id="AUSU01000388">
    <property type="protein sequence ID" value="EPS73578.1"/>
    <property type="molecule type" value="Genomic_DNA"/>
</dbReference>
<gene>
    <name evidence="4" type="ORF">M569_01178</name>
</gene>
<feature type="domain" description="F-box" evidence="3">
    <location>
        <begin position="1"/>
        <end position="50"/>
    </location>
</feature>
<dbReference type="OrthoDB" id="3219396at2759"/>
<name>S8ECA5_9LAMI</name>
<proteinExistence type="predicted"/>
<dbReference type="InterPro" id="IPR036047">
    <property type="entry name" value="F-box-like_dom_sf"/>
</dbReference>
<dbReference type="SUPFAM" id="SSF81383">
    <property type="entry name" value="F-box domain"/>
    <property type="match status" value="1"/>
</dbReference>
<feature type="compositionally biased region" description="Polar residues" evidence="2">
    <location>
        <begin position="62"/>
        <end position="75"/>
    </location>
</feature>
<dbReference type="AlphaFoldDB" id="S8ECA5"/>